<dbReference type="InterPro" id="IPR023346">
    <property type="entry name" value="Lysozyme-like_dom_sf"/>
</dbReference>
<dbReference type="STRING" id="1123380.SAMN02745199_1234"/>
<dbReference type="AlphaFoldDB" id="A0A1M5T934"/>
<evidence type="ECO:0000313" key="2">
    <source>
        <dbReference type="EMBL" id="SHH47277.1"/>
    </source>
</evidence>
<dbReference type="SUPFAM" id="SSF53955">
    <property type="entry name" value="Lysozyme-like"/>
    <property type="match status" value="1"/>
</dbReference>
<evidence type="ECO:0000259" key="1">
    <source>
        <dbReference type="Pfam" id="PF01464"/>
    </source>
</evidence>
<proteinExistence type="predicted"/>
<protein>
    <submittedName>
        <fullName evidence="2">Transglycosylase SLT domain-containing protein</fullName>
    </submittedName>
</protein>
<name>A0A1M5T934_9BACT</name>
<reference evidence="3" key="1">
    <citation type="submission" date="2016-11" db="EMBL/GenBank/DDBJ databases">
        <authorList>
            <person name="Varghese N."/>
            <person name="Submissions S."/>
        </authorList>
    </citation>
    <scope>NUCLEOTIDE SEQUENCE [LARGE SCALE GENOMIC DNA]</scope>
    <source>
        <strain evidence="3">DSM 15807</strain>
    </source>
</reference>
<dbReference type="OrthoDB" id="9815002at2"/>
<evidence type="ECO:0000313" key="3">
    <source>
        <dbReference type="Proteomes" id="UP000242592"/>
    </source>
</evidence>
<gene>
    <name evidence="2" type="ORF">SAMN02745199_1234</name>
</gene>
<dbReference type="EMBL" id="FQXN01000004">
    <property type="protein sequence ID" value="SHH47277.1"/>
    <property type="molecule type" value="Genomic_DNA"/>
</dbReference>
<dbReference type="Pfam" id="PF01464">
    <property type="entry name" value="SLT"/>
    <property type="match status" value="1"/>
</dbReference>
<accession>A0A1M5T934</accession>
<dbReference type="RefSeq" id="WP_073073248.1">
    <property type="nucleotide sequence ID" value="NZ_FQXN01000004.1"/>
</dbReference>
<dbReference type="CDD" id="cd00254">
    <property type="entry name" value="LT-like"/>
    <property type="match status" value="1"/>
</dbReference>
<dbReference type="Proteomes" id="UP000242592">
    <property type="component" value="Unassembled WGS sequence"/>
</dbReference>
<sequence length="324" mass="36996">MKKLFFILILLPSLLFGLLNDPINFLTETKPGMQIQFYTNGGKISIYYPIIYKIVSFDTFTETMRYPNIIKGLAYIESGFNIHALSYVGAMGIAQFKPDTAKDFGVVNAWNPFQALLGADRMLRFYYEKYGDISTALAIYNVGETNFNKDKEMKKKGLEYAEKVIAASKKISENISLLDRGVYYLQAGFVNNLDGINITLEVGTIFDILGQLYFDISPKLITQLSSGTNFVFELTEKTYIKLDHFNSIVFGYNLGYNNEGMYNGPIVGYSYFKPIGYSFEAYYDFSKPIDIKNISIKIGYGQKDWRVSFGFDSDFKSFYVDLKF</sequence>
<feature type="domain" description="Transglycosylase SLT" evidence="1">
    <location>
        <begin position="67"/>
        <end position="156"/>
    </location>
</feature>
<organism evidence="2 3">
    <name type="scientific">Thermosipho atlanticus DSM 15807</name>
    <dbReference type="NCBI Taxonomy" id="1123380"/>
    <lineage>
        <taxon>Bacteria</taxon>
        <taxon>Thermotogati</taxon>
        <taxon>Thermotogota</taxon>
        <taxon>Thermotogae</taxon>
        <taxon>Thermotogales</taxon>
        <taxon>Fervidobacteriaceae</taxon>
        <taxon>Thermosipho</taxon>
    </lineage>
</organism>
<keyword evidence="3" id="KW-1185">Reference proteome</keyword>
<dbReference type="Gene3D" id="1.10.530.10">
    <property type="match status" value="1"/>
</dbReference>
<dbReference type="InterPro" id="IPR008258">
    <property type="entry name" value="Transglycosylase_SLT_dom_1"/>
</dbReference>